<accession>A0A9D2T7N7</accession>
<dbReference type="InterPro" id="IPR036397">
    <property type="entry name" value="RNaseH_sf"/>
</dbReference>
<dbReference type="AlphaFoldDB" id="A0A9D2T7N7"/>
<dbReference type="Proteomes" id="UP000823883">
    <property type="component" value="Unassembled WGS sequence"/>
</dbReference>
<gene>
    <name evidence="2" type="ORF">IAA04_10105</name>
</gene>
<dbReference type="InterPro" id="IPR038720">
    <property type="entry name" value="YprB_RNase_H-like_dom"/>
</dbReference>
<dbReference type="Pfam" id="PF13482">
    <property type="entry name" value="RNase_H_2"/>
    <property type="match status" value="1"/>
</dbReference>
<evidence type="ECO:0000259" key="1">
    <source>
        <dbReference type="Pfam" id="PF13482"/>
    </source>
</evidence>
<dbReference type="Gene3D" id="3.30.420.10">
    <property type="entry name" value="Ribonuclease H-like superfamily/Ribonuclease H"/>
    <property type="match status" value="1"/>
</dbReference>
<sequence length="372" mass="42510">MITAQYHFSSPETYPLERMGDPEKLLFFDIETTGFSGTSSNLYLIGAASFSGGTWNLTQWFADRAGAEEEILQAFFSCLDSFDTLVHFNGDTFDIPYLKKRCQALGLPCPLGRLRSLDIYKKIKPLKKLLGLESLKQKAIERFLGISREDRYNGGQLIEVYQDYLLTRNEELCRLLLLHNEEDLKGMPLILSILNYPDFLTGTFLPKQWTIREETDLFGRKDRILEVACESSCRLPIPIAWEHPAFPGVNFSAADSSLSVSIPILEGELKYFYPNYKDYYYLIYEDRAVHKSVGEYVDRDARKKATAATCYIKKEGLFLPQPETEKGPVFRSDHRSRTAYRECPGDPLACPDFPDYIRSLTLSSLGKAVREL</sequence>
<reference evidence="2" key="2">
    <citation type="submission" date="2021-04" db="EMBL/GenBank/DDBJ databases">
        <authorList>
            <person name="Gilroy R."/>
        </authorList>
    </citation>
    <scope>NUCLEOTIDE SEQUENCE</scope>
    <source>
        <strain evidence="2">CHK183-5548</strain>
    </source>
</reference>
<dbReference type="SUPFAM" id="SSF53098">
    <property type="entry name" value="Ribonuclease H-like"/>
    <property type="match status" value="1"/>
</dbReference>
<feature type="domain" description="YprB ribonuclease H-like" evidence="1">
    <location>
        <begin position="26"/>
        <end position="191"/>
    </location>
</feature>
<evidence type="ECO:0000313" key="3">
    <source>
        <dbReference type="Proteomes" id="UP000823883"/>
    </source>
</evidence>
<evidence type="ECO:0000313" key="2">
    <source>
        <dbReference type="EMBL" id="HJC48391.1"/>
    </source>
</evidence>
<dbReference type="PANTHER" id="PTHR38462:SF1">
    <property type="entry name" value="YPRB RIBONUCLEASE H-LIKE DOMAIN-CONTAINING PROTEIN"/>
    <property type="match status" value="1"/>
</dbReference>
<name>A0A9D2T7N7_9FIRM</name>
<dbReference type="PANTHER" id="PTHR38462">
    <property type="entry name" value="EXONUCLEASE-LIKE PROTEIN"/>
    <property type="match status" value="1"/>
</dbReference>
<protein>
    <submittedName>
        <fullName evidence="2">Ribonuclease H-like domain-containing protein</fullName>
    </submittedName>
</protein>
<dbReference type="GO" id="GO:0003676">
    <property type="term" value="F:nucleic acid binding"/>
    <property type="evidence" value="ECO:0007669"/>
    <property type="project" value="InterPro"/>
</dbReference>
<comment type="caution">
    <text evidence="2">The sequence shown here is derived from an EMBL/GenBank/DDBJ whole genome shotgun (WGS) entry which is preliminary data.</text>
</comment>
<reference evidence="2" key="1">
    <citation type="journal article" date="2021" name="PeerJ">
        <title>Extensive microbial diversity within the chicken gut microbiome revealed by metagenomics and culture.</title>
        <authorList>
            <person name="Gilroy R."/>
            <person name="Ravi A."/>
            <person name="Getino M."/>
            <person name="Pursley I."/>
            <person name="Horton D.L."/>
            <person name="Alikhan N.F."/>
            <person name="Baker D."/>
            <person name="Gharbi K."/>
            <person name="Hall N."/>
            <person name="Watson M."/>
            <person name="Adriaenssens E.M."/>
            <person name="Foster-Nyarko E."/>
            <person name="Jarju S."/>
            <person name="Secka A."/>
            <person name="Antonio M."/>
            <person name="Oren A."/>
            <person name="Chaudhuri R.R."/>
            <person name="La Ragione R."/>
            <person name="Hildebrand F."/>
            <person name="Pallen M.J."/>
        </authorList>
    </citation>
    <scope>NUCLEOTIDE SEQUENCE</scope>
    <source>
        <strain evidence="2">CHK183-5548</strain>
    </source>
</reference>
<dbReference type="EMBL" id="DWWL01000065">
    <property type="protein sequence ID" value="HJC48391.1"/>
    <property type="molecule type" value="Genomic_DNA"/>
</dbReference>
<dbReference type="InterPro" id="IPR012337">
    <property type="entry name" value="RNaseH-like_sf"/>
</dbReference>
<organism evidence="2 3">
    <name type="scientific">Candidatus Lachnoclostridium pullistercoris</name>
    <dbReference type="NCBI Taxonomy" id="2838632"/>
    <lineage>
        <taxon>Bacteria</taxon>
        <taxon>Bacillati</taxon>
        <taxon>Bacillota</taxon>
        <taxon>Clostridia</taxon>
        <taxon>Lachnospirales</taxon>
        <taxon>Lachnospiraceae</taxon>
    </lineage>
</organism>
<proteinExistence type="predicted"/>